<protein>
    <recommendedName>
        <fullName evidence="3">DUF38 domain-containing protein</fullName>
    </recommendedName>
</protein>
<dbReference type="AlphaFoldDB" id="A0AAV5WD48"/>
<comment type="caution">
    <text evidence="1">The sequence shown here is derived from an EMBL/GenBank/DDBJ whole genome shotgun (WGS) entry which is preliminary data.</text>
</comment>
<name>A0AAV5WD48_9BILA</name>
<feature type="non-terminal residue" evidence="1">
    <location>
        <position position="242"/>
    </location>
</feature>
<feature type="non-terminal residue" evidence="1">
    <location>
        <position position="1"/>
    </location>
</feature>
<proteinExistence type="predicted"/>
<dbReference type="Proteomes" id="UP001432322">
    <property type="component" value="Unassembled WGS sequence"/>
</dbReference>
<keyword evidence="2" id="KW-1185">Reference proteome</keyword>
<accession>A0AAV5WD48</accession>
<evidence type="ECO:0000313" key="1">
    <source>
        <dbReference type="EMBL" id="GMT27897.1"/>
    </source>
</evidence>
<gene>
    <name evidence="1" type="ORF">PFISCL1PPCAC_19194</name>
</gene>
<evidence type="ECO:0008006" key="3">
    <source>
        <dbReference type="Google" id="ProtNLM"/>
    </source>
</evidence>
<organism evidence="1 2">
    <name type="scientific">Pristionchus fissidentatus</name>
    <dbReference type="NCBI Taxonomy" id="1538716"/>
    <lineage>
        <taxon>Eukaryota</taxon>
        <taxon>Metazoa</taxon>
        <taxon>Ecdysozoa</taxon>
        <taxon>Nematoda</taxon>
        <taxon>Chromadorea</taxon>
        <taxon>Rhabditida</taxon>
        <taxon>Rhabditina</taxon>
        <taxon>Diplogasteromorpha</taxon>
        <taxon>Diplogasteroidea</taxon>
        <taxon>Neodiplogasteridae</taxon>
        <taxon>Pristionchus</taxon>
    </lineage>
</organism>
<reference evidence="1" key="1">
    <citation type="submission" date="2023-10" db="EMBL/GenBank/DDBJ databases">
        <title>Genome assembly of Pristionchus species.</title>
        <authorList>
            <person name="Yoshida K."/>
            <person name="Sommer R.J."/>
        </authorList>
    </citation>
    <scope>NUCLEOTIDE SEQUENCE</scope>
    <source>
        <strain evidence="1">RS5133</strain>
    </source>
</reference>
<dbReference type="EMBL" id="BTSY01000005">
    <property type="protein sequence ID" value="GMT27897.1"/>
    <property type="molecule type" value="Genomic_DNA"/>
</dbReference>
<sequence length="242" mass="28235">ALISTNDRLNSKNRMRVSIDGSDFISMEGKKLQSFISTIKRVAEYSFVTQLTIKADIASFSSKMRDLLVKIETEELILEDTGDNFDSNSVKYLLFMKLLSKTNQATMLRTIHGSGDLTNIYKKMLSRKISLTSIDIHVDFFRASWLLIDTHNVYVDENWMDNDGHYHPFRFWTLEETALVLYIKILDDGSFSFIFFDGLLQCEWYGERNQGELNGMRMKWCENEEEVKKAKENYKIVEIVKI</sequence>
<evidence type="ECO:0000313" key="2">
    <source>
        <dbReference type="Proteomes" id="UP001432322"/>
    </source>
</evidence>